<evidence type="ECO:0000256" key="1">
    <source>
        <dbReference type="SAM" id="Phobius"/>
    </source>
</evidence>
<dbReference type="Proteomes" id="UP000249061">
    <property type="component" value="Unassembled WGS sequence"/>
</dbReference>
<accession>A0A2W5T9Q9</accession>
<name>A0A2W5T9Q9_9BACT</name>
<protein>
    <submittedName>
        <fullName evidence="2">Uncharacterized protein</fullName>
    </submittedName>
</protein>
<evidence type="ECO:0000313" key="2">
    <source>
        <dbReference type="EMBL" id="PZR12229.1"/>
    </source>
</evidence>
<gene>
    <name evidence="2" type="ORF">DI536_15070</name>
</gene>
<evidence type="ECO:0000313" key="3">
    <source>
        <dbReference type="Proteomes" id="UP000249061"/>
    </source>
</evidence>
<keyword evidence="1" id="KW-1133">Transmembrane helix</keyword>
<dbReference type="AlphaFoldDB" id="A0A2W5T9Q9"/>
<proteinExistence type="predicted"/>
<sequence length="182" mass="19839">MERTVMANVTTLTSSMLVMNNVLTERMSKHPVGGSRRLLKVTAPLGPSSGGGELARQSLVLATRTEEPVCGWVDFIALTGEVKDWETTKLAYEGRYRLDFDVNEGEYRVFLTNLQGVLNELGVRTQVVGNSDNYAPTDPSMGNTAPARMVMSTAQRSSMTPVLLGVLCMLGGLGMAMFLLFR</sequence>
<dbReference type="EMBL" id="QFQP01000012">
    <property type="protein sequence ID" value="PZR12229.1"/>
    <property type="molecule type" value="Genomic_DNA"/>
</dbReference>
<keyword evidence="1" id="KW-0472">Membrane</keyword>
<organism evidence="2 3">
    <name type="scientific">Archangium gephyra</name>
    <dbReference type="NCBI Taxonomy" id="48"/>
    <lineage>
        <taxon>Bacteria</taxon>
        <taxon>Pseudomonadati</taxon>
        <taxon>Myxococcota</taxon>
        <taxon>Myxococcia</taxon>
        <taxon>Myxococcales</taxon>
        <taxon>Cystobacterineae</taxon>
        <taxon>Archangiaceae</taxon>
        <taxon>Archangium</taxon>
    </lineage>
</organism>
<comment type="caution">
    <text evidence="2">The sequence shown here is derived from an EMBL/GenBank/DDBJ whole genome shotgun (WGS) entry which is preliminary data.</text>
</comment>
<keyword evidence="1" id="KW-0812">Transmembrane</keyword>
<feature type="transmembrane region" description="Helical" evidence="1">
    <location>
        <begin position="162"/>
        <end position="181"/>
    </location>
</feature>
<reference evidence="2 3" key="1">
    <citation type="submission" date="2017-08" db="EMBL/GenBank/DDBJ databases">
        <title>Infants hospitalized years apart are colonized by the same room-sourced microbial strains.</title>
        <authorList>
            <person name="Brooks B."/>
            <person name="Olm M.R."/>
            <person name="Firek B.A."/>
            <person name="Baker R."/>
            <person name="Thomas B.C."/>
            <person name="Morowitz M.J."/>
            <person name="Banfield J.F."/>
        </authorList>
    </citation>
    <scope>NUCLEOTIDE SEQUENCE [LARGE SCALE GENOMIC DNA]</scope>
    <source>
        <strain evidence="2">S2_003_000_R2_14</strain>
    </source>
</reference>